<reference evidence="1" key="2">
    <citation type="journal article" date="2015" name="Fish Shellfish Immunol.">
        <title>Early steps in the European eel (Anguilla anguilla)-Vibrio vulnificus interaction in the gills: Role of the RtxA13 toxin.</title>
        <authorList>
            <person name="Callol A."/>
            <person name="Pajuelo D."/>
            <person name="Ebbesson L."/>
            <person name="Teles M."/>
            <person name="MacKenzie S."/>
            <person name="Amaro C."/>
        </authorList>
    </citation>
    <scope>NUCLEOTIDE SEQUENCE</scope>
</reference>
<proteinExistence type="predicted"/>
<evidence type="ECO:0000313" key="1">
    <source>
        <dbReference type="EMBL" id="JAH47527.1"/>
    </source>
</evidence>
<dbReference type="EMBL" id="GBXM01061050">
    <property type="protein sequence ID" value="JAH47527.1"/>
    <property type="molecule type" value="Transcribed_RNA"/>
</dbReference>
<name>A0A0E9T1X6_ANGAN</name>
<dbReference type="AlphaFoldDB" id="A0A0E9T1X6"/>
<accession>A0A0E9T1X6</accession>
<sequence>MFWQHNSYRKQWLTLHIPRTNSELGRIAFKHSAPHTWNELQKSLN</sequence>
<protein>
    <submittedName>
        <fullName evidence="1">Uncharacterized protein</fullName>
    </submittedName>
</protein>
<reference evidence="1" key="1">
    <citation type="submission" date="2014-11" db="EMBL/GenBank/DDBJ databases">
        <authorList>
            <person name="Amaro Gonzalez C."/>
        </authorList>
    </citation>
    <scope>NUCLEOTIDE SEQUENCE</scope>
</reference>
<organism evidence="1">
    <name type="scientific">Anguilla anguilla</name>
    <name type="common">European freshwater eel</name>
    <name type="synonym">Muraena anguilla</name>
    <dbReference type="NCBI Taxonomy" id="7936"/>
    <lineage>
        <taxon>Eukaryota</taxon>
        <taxon>Metazoa</taxon>
        <taxon>Chordata</taxon>
        <taxon>Craniata</taxon>
        <taxon>Vertebrata</taxon>
        <taxon>Euteleostomi</taxon>
        <taxon>Actinopterygii</taxon>
        <taxon>Neopterygii</taxon>
        <taxon>Teleostei</taxon>
        <taxon>Anguilliformes</taxon>
        <taxon>Anguillidae</taxon>
        <taxon>Anguilla</taxon>
    </lineage>
</organism>